<organism evidence="2 3">
    <name type="scientific">Flavobacterium chungangensis</name>
    <dbReference type="NCBI Taxonomy" id="2708132"/>
    <lineage>
        <taxon>Bacteria</taxon>
        <taxon>Pseudomonadati</taxon>
        <taxon>Bacteroidota</taxon>
        <taxon>Flavobacteriia</taxon>
        <taxon>Flavobacteriales</taxon>
        <taxon>Flavobacteriaceae</taxon>
        <taxon>Flavobacterium</taxon>
    </lineage>
</organism>
<protein>
    <submittedName>
        <fullName evidence="2">NAD-dependent epimerase/dehydratase family protein</fullName>
    </submittedName>
</protein>
<dbReference type="RefSeq" id="WP_379798735.1">
    <property type="nucleotide sequence ID" value="NZ_JBHSFY010000008.1"/>
</dbReference>
<dbReference type="Gene3D" id="3.40.50.720">
    <property type="entry name" value="NAD(P)-binding Rossmann-like Domain"/>
    <property type="match status" value="1"/>
</dbReference>
<keyword evidence="3" id="KW-1185">Reference proteome</keyword>
<dbReference type="SUPFAM" id="SSF51735">
    <property type="entry name" value="NAD(P)-binding Rossmann-fold domains"/>
    <property type="match status" value="1"/>
</dbReference>
<proteinExistence type="predicted"/>
<dbReference type="PANTHER" id="PTHR43245">
    <property type="entry name" value="BIFUNCTIONAL POLYMYXIN RESISTANCE PROTEIN ARNA"/>
    <property type="match status" value="1"/>
</dbReference>
<dbReference type="InterPro" id="IPR036291">
    <property type="entry name" value="NAD(P)-bd_dom_sf"/>
</dbReference>
<evidence type="ECO:0000313" key="2">
    <source>
        <dbReference type="EMBL" id="MFC4478237.1"/>
    </source>
</evidence>
<dbReference type="Pfam" id="PF01370">
    <property type="entry name" value="Epimerase"/>
    <property type="match status" value="1"/>
</dbReference>
<name>A0ABV8ZHG3_9FLAO</name>
<feature type="domain" description="NAD-dependent epimerase/dehydratase" evidence="1">
    <location>
        <begin position="3"/>
        <end position="220"/>
    </location>
</feature>
<dbReference type="EMBL" id="JBHSFY010000008">
    <property type="protein sequence ID" value="MFC4478237.1"/>
    <property type="molecule type" value="Genomic_DNA"/>
</dbReference>
<comment type="caution">
    <text evidence="2">The sequence shown here is derived from an EMBL/GenBank/DDBJ whole genome shotgun (WGS) entry which is preliminary data.</text>
</comment>
<gene>
    <name evidence="2" type="ORF">ACFO3N_14270</name>
</gene>
<accession>A0ABV8ZHG3</accession>
<dbReference type="InterPro" id="IPR050177">
    <property type="entry name" value="Lipid_A_modif_metabolic_enz"/>
</dbReference>
<evidence type="ECO:0000313" key="3">
    <source>
        <dbReference type="Proteomes" id="UP001596003"/>
    </source>
</evidence>
<dbReference type="Proteomes" id="UP001596003">
    <property type="component" value="Unassembled WGS sequence"/>
</dbReference>
<sequence length="316" mass="35689">MKVAITGATGFIGKLLIKKHLDSGNEVRILSRKENLEIEDLDKIQVFKGDLNDRETLLSFVDNVDVLYHCAAEIKDESLMSVTNVEGTKNLIDVSKHKIKHWIQLSSTGVYGPVRTGTIKEDQVYNPINEYERTKLISDELVLEAGKKEFFAYTLVRPSNVFGYQMSNQSIFQLVKSIEKGLYFFVGSKGSSANYVPVENVIEVLYLTAINPASKNQIYIISSWTTIENFIDTIAKALNKKTPKLRIPIGLVKFLARLTSFIPKNPLTVARVDALSNRAIYDTGKVEKELNYKPVATVEETIEKLVRFVKNNKKHL</sequence>
<evidence type="ECO:0000259" key="1">
    <source>
        <dbReference type="Pfam" id="PF01370"/>
    </source>
</evidence>
<reference evidence="3" key="1">
    <citation type="journal article" date="2019" name="Int. J. Syst. Evol. Microbiol.">
        <title>The Global Catalogue of Microorganisms (GCM) 10K type strain sequencing project: providing services to taxonomists for standard genome sequencing and annotation.</title>
        <authorList>
            <consortium name="The Broad Institute Genomics Platform"/>
            <consortium name="The Broad Institute Genome Sequencing Center for Infectious Disease"/>
            <person name="Wu L."/>
            <person name="Ma J."/>
        </authorList>
    </citation>
    <scope>NUCLEOTIDE SEQUENCE [LARGE SCALE GENOMIC DNA]</scope>
    <source>
        <strain evidence="3">NBRC 103627</strain>
    </source>
</reference>
<dbReference type="InterPro" id="IPR001509">
    <property type="entry name" value="Epimerase_deHydtase"/>
</dbReference>